<dbReference type="SUPFAM" id="SSF81296">
    <property type="entry name" value="E set domains"/>
    <property type="match status" value="1"/>
</dbReference>
<dbReference type="PRINTS" id="PR00407">
    <property type="entry name" value="EUMOPTERIN"/>
</dbReference>
<keyword evidence="2" id="KW-1133">Transmembrane helix</keyword>
<feature type="transmembrane region" description="Helical" evidence="2">
    <location>
        <begin position="92"/>
        <end position="113"/>
    </location>
</feature>
<dbReference type="InterPro" id="IPR000572">
    <property type="entry name" value="OxRdtase_Mopterin-bd_dom"/>
</dbReference>
<dbReference type="Proteomes" id="UP000820669">
    <property type="component" value="Unassembled WGS sequence"/>
</dbReference>
<dbReference type="InterPro" id="IPR014756">
    <property type="entry name" value="Ig_E-set"/>
</dbReference>
<dbReference type="PANTHER" id="PTHR19372">
    <property type="entry name" value="SULFITE REDUCTASE"/>
    <property type="match status" value="1"/>
</dbReference>
<dbReference type="InterPro" id="IPR036374">
    <property type="entry name" value="OxRdtase_Mopterin-bd_sf"/>
</dbReference>
<feature type="region of interest" description="Disordered" evidence="1">
    <location>
        <begin position="477"/>
        <end position="503"/>
    </location>
</feature>
<evidence type="ECO:0000259" key="3">
    <source>
        <dbReference type="Pfam" id="PF00174"/>
    </source>
</evidence>
<sequence length="514" mass="53749">MPRGLAALIGVLAVGAALGAGHVVAGLVSPSSSPYLAVGDTVIRFSPQWLTEFAKTTFGTADKPVLLGGMAVVIALVAAAAGIASRRNPGPGVAVVVVLGVLGFLAVLFVPVFAPLDLVAPLASLLAGVLVFRFLHGLALRTYAAAAAGPSGGPAVSRRGVLIGSSAAVGVGALAAGAGGLFLGRGIEDSRAQVTARLAALTGVQRAPAIPAGADYAAELGTTRFVTPNPDFYRIDVALRIPTRSAADWRLRIHGMVDNEMTLTFDDLLRRPLVEKTITMMCVSNEVGGPLISTANFIGVSLRDILLEAGVRPGAQQVFTTSIDGWTAGTPTDVIMEPGRHALLAVGMNGEALPPEHGFPVRMVVPGLYGFVSATKWIADMELTTFDARQPYWLQRGWAQQAPIKTQSRIDSPRGFSTVPAGKVAIAGIAWSQPTGISKVEVRMDGGPWRVADLATEVSGDTWRMWRTEFDLAPGSHTVQTRATDRNGRTQTEMRADPIPDGATGWPATIFNVS</sequence>
<reference evidence="4 5" key="1">
    <citation type="submission" date="2020-04" db="EMBL/GenBank/DDBJ databases">
        <authorList>
            <person name="Klaysubun C."/>
            <person name="Duangmal K."/>
            <person name="Lipun K."/>
        </authorList>
    </citation>
    <scope>NUCLEOTIDE SEQUENCE [LARGE SCALE GENOMIC DNA]</scope>
    <source>
        <strain evidence="4 5">K10HN5</strain>
    </source>
</reference>
<evidence type="ECO:0000313" key="5">
    <source>
        <dbReference type="Proteomes" id="UP000820669"/>
    </source>
</evidence>
<dbReference type="PANTHER" id="PTHR19372:SF7">
    <property type="entry name" value="SULFITE OXIDASE, MITOCHONDRIAL"/>
    <property type="match status" value="1"/>
</dbReference>
<keyword evidence="2" id="KW-0812">Transmembrane</keyword>
<accession>A0ABX1SA76</accession>
<comment type="caution">
    <text evidence="4">The sequence shown here is derived from an EMBL/GenBank/DDBJ whole genome shotgun (WGS) entry which is preliminary data.</text>
</comment>
<evidence type="ECO:0000313" key="4">
    <source>
        <dbReference type="EMBL" id="NMH98010.1"/>
    </source>
</evidence>
<keyword evidence="2" id="KW-0472">Membrane</keyword>
<name>A0ABX1SA76_9PSEU</name>
<organism evidence="4 5">
    <name type="scientific">Pseudonocardia acidicola</name>
    <dbReference type="NCBI Taxonomy" id="2724939"/>
    <lineage>
        <taxon>Bacteria</taxon>
        <taxon>Bacillati</taxon>
        <taxon>Actinomycetota</taxon>
        <taxon>Actinomycetes</taxon>
        <taxon>Pseudonocardiales</taxon>
        <taxon>Pseudonocardiaceae</taxon>
        <taxon>Pseudonocardia</taxon>
    </lineage>
</organism>
<feature type="transmembrane region" description="Helical" evidence="2">
    <location>
        <begin position="65"/>
        <end position="85"/>
    </location>
</feature>
<dbReference type="InterPro" id="IPR008335">
    <property type="entry name" value="Mopterin_OxRdtase_euk"/>
</dbReference>
<keyword evidence="5" id="KW-1185">Reference proteome</keyword>
<gene>
    <name evidence="4" type="ORF">HF526_11915</name>
</gene>
<dbReference type="Pfam" id="PF00174">
    <property type="entry name" value="Oxidored_molyb"/>
    <property type="match status" value="1"/>
</dbReference>
<dbReference type="SUPFAM" id="SSF56524">
    <property type="entry name" value="Oxidoreductase molybdopterin-binding domain"/>
    <property type="match status" value="1"/>
</dbReference>
<feature type="transmembrane region" description="Helical" evidence="2">
    <location>
        <begin position="161"/>
        <end position="183"/>
    </location>
</feature>
<evidence type="ECO:0000256" key="2">
    <source>
        <dbReference type="SAM" id="Phobius"/>
    </source>
</evidence>
<dbReference type="Gene3D" id="2.60.40.650">
    <property type="match status" value="1"/>
</dbReference>
<feature type="transmembrane region" description="Helical" evidence="2">
    <location>
        <begin position="119"/>
        <end position="140"/>
    </location>
</feature>
<evidence type="ECO:0000256" key="1">
    <source>
        <dbReference type="SAM" id="MobiDB-lite"/>
    </source>
</evidence>
<feature type="compositionally biased region" description="Basic and acidic residues" evidence="1">
    <location>
        <begin position="483"/>
        <end position="498"/>
    </location>
</feature>
<dbReference type="Gene3D" id="3.90.420.10">
    <property type="entry name" value="Oxidoreductase, molybdopterin-binding domain"/>
    <property type="match status" value="1"/>
</dbReference>
<proteinExistence type="predicted"/>
<protein>
    <submittedName>
        <fullName evidence="4">Molybdopterin-dependent oxidoreductase</fullName>
    </submittedName>
</protein>
<feature type="domain" description="Oxidoreductase molybdopterin-binding" evidence="3">
    <location>
        <begin position="240"/>
        <end position="390"/>
    </location>
</feature>
<dbReference type="EMBL" id="JAAXLA010000018">
    <property type="protein sequence ID" value="NMH98010.1"/>
    <property type="molecule type" value="Genomic_DNA"/>
</dbReference>